<name>A0AA88CAM1_9BURK</name>
<evidence type="ECO:0000313" key="2">
    <source>
        <dbReference type="Proteomes" id="UP000619512"/>
    </source>
</evidence>
<dbReference type="AlphaFoldDB" id="A0AA88CAM1"/>
<dbReference type="EMBL" id="BMWW01000012">
    <property type="protein sequence ID" value="GGZ08618.1"/>
    <property type="molecule type" value="Genomic_DNA"/>
</dbReference>
<organism evidence="1 2">
    <name type="scientific">Pseudoduganella plicata</name>
    <dbReference type="NCBI Taxonomy" id="321984"/>
    <lineage>
        <taxon>Bacteria</taxon>
        <taxon>Pseudomonadati</taxon>
        <taxon>Pseudomonadota</taxon>
        <taxon>Betaproteobacteria</taxon>
        <taxon>Burkholderiales</taxon>
        <taxon>Oxalobacteraceae</taxon>
        <taxon>Telluria group</taxon>
        <taxon>Pseudoduganella</taxon>
    </lineage>
</organism>
<reference evidence="1" key="2">
    <citation type="submission" date="2022-12" db="EMBL/GenBank/DDBJ databases">
        <authorList>
            <person name="Sun Q."/>
            <person name="Kim S."/>
        </authorList>
    </citation>
    <scope>NUCLEOTIDE SEQUENCE</scope>
    <source>
        <strain evidence="1">KCTC 12344</strain>
    </source>
</reference>
<gene>
    <name evidence="1" type="ORF">GCM10007388_47600</name>
</gene>
<reference evidence="1" key="1">
    <citation type="journal article" date="2014" name="Int. J. Syst. Evol. Microbiol.">
        <title>Complete genome sequence of Corynebacterium casei LMG S-19264T (=DSM 44701T), isolated from a smear-ripened cheese.</title>
        <authorList>
            <consortium name="US DOE Joint Genome Institute (JGI-PGF)"/>
            <person name="Walter F."/>
            <person name="Albersmeier A."/>
            <person name="Kalinowski J."/>
            <person name="Ruckert C."/>
        </authorList>
    </citation>
    <scope>NUCLEOTIDE SEQUENCE</scope>
    <source>
        <strain evidence="1">KCTC 12344</strain>
    </source>
</reference>
<evidence type="ECO:0000313" key="1">
    <source>
        <dbReference type="EMBL" id="GGZ08618.1"/>
    </source>
</evidence>
<sequence length="112" mass="11809">MQDGMHPAGDAGHAPGLGVRAVERFVLLGGGNSNKVLRVADELQLVRRGGGGSQLFARPTLTFVSQAPPPGTQRANALHVAIWTARAVRAKYVPLVTDELAADELRAGFGER</sequence>
<comment type="caution">
    <text evidence="1">The sequence shown here is derived from an EMBL/GenBank/DDBJ whole genome shotgun (WGS) entry which is preliminary data.</text>
</comment>
<protein>
    <submittedName>
        <fullName evidence="1">Uncharacterized protein</fullName>
    </submittedName>
</protein>
<accession>A0AA88CAM1</accession>
<dbReference type="Proteomes" id="UP000619512">
    <property type="component" value="Unassembled WGS sequence"/>
</dbReference>
<proteinExistence type="predicted"/>